<dbReference type="InterPro" id="IPR052166">
    <property type="entry name" value="Diverse_Acyl-CoA_DH"/>
</dbReference>
<dbReference type="Gene3D" id="1.20.140.10">
    <property type="entry name" value="Butyryl-CoA Dehydrogenase, subunit A, domain 3"/>
    <property type="match status" value="1"/>
</dbReference>
<evidence type="ECO:0000256" key="3">
    <source>
        <dbReference type="ARBA" id="ARBA00022630"/>
    </source>
</evidence>
<evidence type="ECO:0000259" key="9">
    <source>
        <dbReference type="Pfam" id="PF02771"/>
    </source>
</evidence>
<keyword evidence="3 6" id="KW-0285">Flavoprotein</keyword>
<feature type="domain" description="Acyl-CoA oxidase/dehydrogenase middle" evidence="8">
    <location>
        <begin position="169"/>
        <end position="274"/>
    </location>
</feature>
<organism evidence="11 12">
    <name type="scientific">Pendulispora brunnea</name>
    <dbReference type="NCBI Taxonomy" id="2905690"/>
    <lineage>
        <taxon>Bacteria</taxon>
        <taxon>Pseudomonadati</taxon>
        <taxon>Myxococcota</taxon>
        <taxon>Myxococcia</taxon>
        <taxon>Myxococcales</taxon>
        <taxon>Sorangiineae</taxon>
        <taxon>Pendulisporaceae</taxon>
        <taxon>Pendulispora</taxon>
    </lineage>
</organism>
<name>A0ABZ2KEY6_9BACT</name>
<evidence type="ECO:0000259" key="8">
    <source>
        <dbReference type="Pfam" id="PF02770"/>
    </source>
</evidence>
<sequence length="618" mass="67330">MSKPIPAINRYKADLRELNFLLFEQFRLGEILGRGPYEAWGEDEVRTSLAECYRFVREVVGPLNATGDVNGCRLEGGRVFTPPGFKDAWKQLYAGGWKLIGVSPEFGGAGSPHCVQVLVEEFITGSNTAFSMYGGLAHGAGEVIEIFGTPEQRETYVRRMYDGTWGGTMNLTEPQAGSDVGASTTTAKRNADGSYSIRGTKIFISGGDHDLADNIIHLVLARVEGSPAGTKGLTLFIVPKIRVNADGSLGKPNDVSVGAIEHKMGINGSSTCVLNYGENDGCIGWPVGGDEKINQGMPQMFRMMNGARIGVGVQAIGVASTAYLNALEYAKERKQGASITHWKDATAPRVAIIEHADVRRMLLDMKARVEGIRALAIKLAHHTDQVHVLENEDPEKAAYHQGQVDLLVPLVKAYGSDQGFRVCETAIQTYGGVGYTRDFPVEQYCRDSKIFSIYEGTNHIQAMDLVGRKLGQAGGANLQAYLGDIAKFVAKNKDHEVFGDEVKRVDAAQQALAASAMKLLTWFQSGQMELVPLNANRFLEMISELTVSQLLLEGAIIADEKVKSVSKEHPDYAFYEGKKHAALYFARTVLPGVELKAKLMLDEDRSALDIPDEAFATV</sequence>
<feature type="domain" description="Acyl-CoA dehydrogenase/oxidase N-terminal" evidence="9">
    <location>
        <begin position="82"/>
        <end position="163"/>
    </location>
</feature>
<dbReference type="SUPFAM" id="SSF47203">
    <property type="entry name" value="Acyl-CoA dehydrogenase C-terminal domain-like"/>
    <property type="match status" value="1"/>
</dbReference>
<dbReference type="InterPro" id="IPR009100">
    <property type="entry name" value="AcylCoA_DH/oxidase_NM_dom_sf"/>
</dbReference>
<evidence type="ECO:0000256" key="2">
    <source>
        <dbReference type="ARBA" id="ARBA00009347"/>
    </source>
</evidence>
<feature type="domain" description="Acetyl-CoA dehydrogenase-like C-terminal" evidence="10">
    <location>
        <begin position="482"/>
        <end position="611"/>
    </location>
</feature>
<dbReference type="Gene3D" id="1.10.540.10">
    <property type="entry name" value="Acyl-CoA dehydrogenase/oxidase, N-terminal domain"/>
    <property type="match status" value="1"/>
</dbReference>
<dbReference type="PANTHER" id="PTHR42803">
    <property type="entry name" value="ACYL-COA DEHYDROGENASE"/>
    <property type="match status" value="1"/>
</dbReference>
<dbReference type="InterPro" id="IPR013786">
    <property type="entry name" value="AcylCoA_DH/ox_N"/>
</dbReference>
<dbReference type="PANTHER" id="PTHR42803:SF1">
    <property type="entry name" value="BROAD-SPECIFICITY LINEAR ACYL-COA DEHYDROGENASE FADE5"/>
    <property type="match status" value="1"/>
</dbReference>
<dbReference type="Pfam" id="PF12806">
    <property type="entry name" value="Acyl-CoA_dh_C"/>
    <property type="match status" value="1"/>
</dbReference>
<dbReference type="Gene3D" id="2.40.110.10">
    <property type="entry name" value="Butyryl-CoA Dehydrogenase, subunit A, domain 2"/>
    <property type="match status" value="1"/>
</dbReference>
<dbReference type="Proteomes" id="UP001379533">
    <property type="component" value="Chromosome"/>
</dbReference>
<dbReference type="InterPro" id="IPR009075">
    <property type="entry name" value="AcylCo_DH/oxidase_C"/>
</dbReference>
<dbReference type="Pfam" id="PF02770">
    <property type="entry name" value="Acyl-CoA_dh_M"/>
    <property type="match status" value="1"/>
</dbReference>
<dbReference type="Pfam" id="PF02771">
    <property type="entry name" value="Acyl-CoA_dh_N"/>
    <property type="match status" value="1"/>
</dbReference>
<keyword evidence="4 6" id="KW-0274">FAD</keyword>
<dbReference type="SUPFAM" id="SSF56645">
    <property type="entry name" value="Acyl-CoA dehydrogenase NM domain-like"/>
    <property type="match status" value="1"/>
</dbReference>
<evidence type="ECO:0000256" key="5">
    <source>
        <dbReference type="ARBA" id="ARBA00023002"/>
    </source>
</evidence>
<proteinExistence type="inferred from homology"/>
<comment type="similarity">
    <text evidence="2 6">Belongs to the acyl-CoA dehydrogenase family.</text>
</comment>
<evidence type="ECO:0000256" key="1">
    <source>
        <dbReference type="ARBA" id="ARBA00001974"/>
    </source>
</evidence>
<dbReference type="InterPro" id="IPR046373">
    <property type="entry name" value="Acyl-CoA_Oxase/DH_mid-dom_sf"/>
</dbReference>
<evidence type="ECO:0000313" key="11">
    <source>
        <dbReference type="EMBL" id="WXA97227.1"/>
    </source>
</evidence>
<gene>
    <name evidence="11" type="ORF">LZC95_10310</name>
</gene>
<dbReference type="InterPro" id="IPR037069">
    <property type="entry name" value="AcylCoA_DH/ox_N_sf"/>
</dbReference>
<protein>
    <submittedName>
        <fullName evidence="11">Acyl-CoA dehydrogenase</fullName>
    </submittedName>
</protein>
<dbReference type="InterPro" id="IPR025878">
    <property type="entry name" value="Acyl-CoA_dh-like_C_dom"/>
</dbReference>
<evidence type="ECO:0000256" key="4">
    <source>
        <dbReference type="ARBA" id="ARBA00022827"/>
    </source>
</evidence>
<dbReference type="InterPro" id="IPR006091">
    <property type="entry name" value="Acyl-CoA_Oxase/DH_mid-dom"/>
</dbReference>
<dbReference type="EMBL" id="CP089982">
    <property type="protein sequence ID" value="WXA97227.1"/>
    <property type="molecule type" value="Genomic_DNA"/>
</dbReference>
<evidence type="ECO:0000259" key="10">
    <source>
        <dbReference type="Pfam" id="PF12806"/>
    </source>
</evidence>
<accession>A0ABZ2KEY6</accession>
<evidence type="ECO:0000256" key="6">
    <source>
        <dbReference type="RuleBase" id="RU362125"/>
    </source>
</evidence>
<evidence type="ECO:0000313" key="12">
    <source>
        <dbReference type="Proteomes" id="UP001379533"/>
    </source>
</evidence>
<keyword evidence="12" id="KW-1185">Reference proteome</keyword>
<dbReference type="Pfam" id="PF00441">
    <property type="entry name" value="Acyl-CoA_dh_1"/>
    <property type="match status" value="1"/>
</dbReference>
<dbReference type="RefSeq" id="WP_394847842.1">
    <property type="nucleotide sequence ID" value="NZ_CP089982.1"/>
</dbReference>
<dbReference type="InterPro" id="IPR036250">
    <property type="entry name" value="AcylCo_DH-like_C"/>
</dbReference>
<feature type="domain" description="Acyl-CoA dehydrogenase/oxidase C-terminal" evidence="7">
    <location>
        <begin position="294"/>
        <end position="465"/>
    </location>
</feature>
<keyword evidence="5 6" id="KW-0560">Oxidoreductase</keyword>
<comment type="cofactor">
    <cofactor evidence="1 6">
        <name>FAD</name>
        <dbReference type="ChEBI" id="CHEBI:57692"/>
    </cofactor>
</comment>
<evidence type="ECO:0000259" key="7">
    <source>
        <dbReference type="Pfam" id="PF00441"/>
    </source>
</evidence>
<reference evidence="11 12" key="1">
    <citation type="submission" date="2021-12" db="EMBL/GenBank/DDBJ databases">
        <title>Discovery of the Pendulisporaceae a myxobacterial family with distinct sporulation behavior and unique specialized metabolism.</title>
        <authorList>
            <person name="Garcia R."/>
            <person name="Popoff A."/>
            <person name="Bader C.D."/>
            <person name="Loehr J."/>
            <person name="Walesch S."/>
            <person name="Walt C."/>
            <person name="Boldt J."/>
            <person name="Bunk B."/>
            <person name="Haeckl F.J.F.P.J."/>
            <person name="Gunesch A.P."/>
            <person name="Birkelbach J."/>
            <person name="Nuebel U."/>
            <person name="Pietschmann T."/>
            <person name="Bach T."/>
            <person name="Mueller R."/>
        </authorList>
    </citation>
    <scope>NUCLEOTIDE SEQUENCE [LARGE SCALE GENOMIC DNA]</scope>
    <source>
        <strain evidence="11 12">MSr12523</strain>
    </source>
</reference>